<dbReference type="Proteomes" id="UP000255389">
    <property type="component" value="Unassembled WGS sequence"/>
</dbReference>
<protein>
    <submittedName>
        <fullName evidence="1">Uncharacterized protein</fullName>
    </submittedName>
</protein>
<dbReference type="AlphaFoldDB" id="A0A378U870"/>
<sequence>MRRHCRQPCGAMYLAETDPPAKMTMRGTAVHYEMLDLVRERANEKDWDLIFDSGPNAEYRTMVWERPALSVTGVVTELEIGFSPDGRIIFSERRRGGVAHKRVKPNNAFASTDVCLAALQMI</sequence>
<name>A0A378U870_MYCFO</name>
<dbReference type="EMBL" id="UGQY01000001">
    <property type="protein sequence ID" value="STZ73574.1"/>
    <property type="molecule type" value="Genomic_DNA"/>
</dbReference>
<evidence type="ECO:0000313" key="2">
    <source>
        <dbReference type="Proteomes" id="UP000255389"/>
    </source>
</evidence>
<organism evidence="1 2">
    <name type="scientific">Mycolicibacterium fortuitum</name>
    <name type="common">Mycobacterium fortuitum</name>
    <dbReference type="NCBI Taxonomy" id="1766"/>
    <lineage>
        <taxon>Bacteria</taxon>
        <taxon>Bacillati</taxon>
        <taxon>Actinomycetota</taxon>
        <taxon>Actinomycetes</taxon>
        <taxon>Mycobacteriales</taxon>
        <taxon>Mycobacteriaceae</taxon>
        <taxon>Mycolicibacterium</taxon>
    </lineage>
</organism>
<accession>A0A378U870</accession>
<gene>
    <name evidence="1" type="ORF">NCTC1542_01117</name>
</gene>
<reference evidence="1 2" key="1">
    <citation type="submission" date="2018-06" db="EMBL/GenBank/DDBJ databases">
        <authorList>
            <consortium name="Pathogen Informatics"/>
            <person name="Doyle S."/>
        </authorList>
    </citation>
    <scope>NUCLEOTIDE SEQUENCE [LARGE SCALE GENOMIC DNA]</scope>
    <source>
        <strain evidence="1 2">NCTC1542</strain>
    </source>
</reference>
<proteinExistence type="predicted"/>
<evidence type="ECO:0000313" key="1">
    <source>
        <dbReference type="EMBL" id="STZ73574.1"/>
    </source>
</evidence>